<reference evidence="2" key="1">
    <citation type="journal article" date="2021" name="Proc. Natl. Acad. Sci. U.S.A.">
        <title>A Catalog of Tens of Thousands of Viruses from Human Metagenomes Reveals Hidden Associations with Chronic Diseases.</title>
        <authorList>
            <person name="Tisza M.J."/>
            <person name="Buck C.B."/>
        </authorList>
    </citation>
    <scope>NUCLEOTIDE SEQUENCE</scope>
    <source>
        <strain evidence="2">Ctprd3</strain>
    </source>
</reference>
<organism evidence="2">
    <name type="scientific">Siphoviridae sp. ctprd3</name>
    <dbReference type="NCBI Taxonomy" id="2827943"/>
    <lineage>
        <taxon>Viruses</taxon>
        <taxon>Duplodnaviria</taxon>
        <taxon>Heunggongvirae</taxon>
        <taxon>Uroviricota</taxon>
        <taxon>Caudoviricetes</taxon>
    </lineage>
</organism>
<feature type="transmembrane region" description="Helical" evidence="1">
    <location>
        <begin position="16"/>
        <end position="39"/>
    </location>
</feature>
<dbReference type="EMBL" id="BK032783">
    <property type="protein sequence ID" value="DAF60110.1"/>
    <property type="molecule type" value="Genomic_DNA"/>
</dbReference>
<keyword evidence="1" id="KW-0812">Transmembrane</keyword>
<evidence type="ECO:0000256" key="1">
    <source>
        <dbReference type="SAM" id="Phobius"/>
    </source>
</evidence>
<accession>A0A8S5TA35</accession>
<evidence type="ECO:0000313" key="2">
    <source>
        <dbReference type="EMBL" id="DAF60110.1"/>
    </source>
</evidence>
<sequence>MQSYSVRHTIKTVRSFFYWLLLCIRLVHSYIVTKVISYYL</sequence>
<keyword evidence="1" id="KW-1133">Transmembrane helix</keyword>
<name>A0A8S5TA35_9CAUD</name>
<protein>
    <submittedName>
        <fullName evidence="2">Uncharacterized protein</fullName>
    </submittedName>
</protein>
<proteinExistence type="predicted"/>
<keyword evidence="1" id="KW-0472">Membrane</keyword>